<organism evidence="2 3">
    <name type="scientific">Drosophila rubida</name>
    <dbReference type="NCBI Taxonomy" id="30044"/>
    <lineage>
        <taxon>Eukaryota</taxon>
        <taxon>Metazoa</taxon>
        <taxon>Ecdysozoa</taxon>
        <taxon>Arthropoda</taxon>
        <taxon>Hexapoda</taxon>
        <taxon>Insecta</taxon>
        <taxon>Pterygota</taxon>
        <taxon>Neoptera</taxon>
        <taxon>Endopterygota</taxon>
        <taxon>Diptera</taxon>
        <taxon>Brachycera</taxon>
        <taxon>Muscomorpha</taxon>
        <taxon>Ephydroidea</taxon>
        <taxon>Drosophilidae</taxon>
        <taxon>Drosophila</taxon>
    </lineage>
</organism>
<evidence type="ECO:0008006" key="4">
    <source>
        <dbReference type="Google" id="ProtNLM"/>
    </source>
</evidence>
<feature type="compositionally biased region" description="Basic and acidic residues" evidence="1">
    <location>
        <begin position="65"/>
        <end position="74"/>
    </location>
</feature>
<evidence type="ECO:0000313" key="3">
    <source>
        <dbReference type="Proteomes" id="UP001200034"/>
    </source>
</evidence>
<sequence>MESPKKRGRPSTGKAKPAATPGAKARGRPKKIEEPGSAKKVNKTPIKVAVPAKKKGRTPKISGKQAEKTIEQPARKIGRPQKKKRPVYVPTGRPLGRPPSGNPVVRLNIIPTGRKPGRPKTKRGPYVPTGRPRGRPKANALVVEEEVDVAVQEVAVEEVVTPRKRGRLPFADSNIQTPSPSKLVKLF</sequence>
<dbReference type="PRINTS" id="PR00929">
    <property type="entry name" value="ATHOOK"/>
</dbReference>
<dbReference type="InterPro" id="IPR017956">
    <property type="entry name" value="AT_hook_DNA-bd_motif"/>
</dbReference>
<proteinExistence type="predicted"/>
<dbReference type="AlphaFoldDB" id="A0AAD4JUW0"/>
<dbReference type="EMBL" id="JAJJHW010003409">
    <property type="protein sequence ID" value="KAH8360137.1"/>
    <property type="molecule type" value="Genomic_DNA"/>
</dbReference>
<keyword evidence="3" id="KW-1185">Reference proteome</keyword>
<feature type="compositionally biased region" description="Basic residues" evidence="1">
    <location>
        <begin position="76"/>
        <end position="86"/>
    </location>
</feature>
<evidence type="ECO:0000256" key="1">
    <source>
        <dbReference type="SAM" id="MobiDB-lite"/>
    </source>
</evidence>
<dbReference type="Proteomes" id="UP001200034">
    <property type="component" value="Unassembled WGS sequence"/>
</dbReference>
<evidence type="ECO:0000313" key="2">
    <source>
        <dbReference type="EMBL" id="KAH8360137.1"/>
    </source>
</evidence>
<feature type="region of interest" description="Disordered" evidence="1">
    <location>
        <begin position="1"/>
        <end position="136"/>
    </location>
</feature>
<comment type="caution">
    <text evidence="2">The sequence shown here is derived from an EMBL/GenBank/DDBJ whole genome shotgun (WGS) entry which is preliminary data.</text>
</comment>
<feature type="compositionally biased region" description="Low complexity" evidence="1">
    <location>
        <begin position="12"/>
        <end position="24"/>
    </location>
</feature>
<accession>A0AAD4JUW0</accession>
<gene>
    <name evidence="2" type="ORF">KR093_011034</name>
</gene>
<protein>
    <recommendedName>
        <fullName evidence="4">Chromosomal protein D1</fullName>
    </recommendedName>
</protein>
<reference evidence="2" key="1">
    <citation type="journal article" date="2021" name="Mol. Ecol. Resour.">
        <title>Phylogenomic analyses of the genus Drosophila reveals genomic signals of climate adaptation.</title>
        <authorList>
            <person name="Li F."/>
            <person name="Rane R.V."/>
            <person name="Luria V."/>
            <person name="Xiong Z."/>
            <person name="Chen J."/>
            <person name="Li Z."/>
            <person name="Catullo R.A."/>
            <person name="Griffin P.C."/>
            <person name="Schiffer M."/>
            <person name="Pearce S."/>
            <person name="Lee S.F."/>
            <person name="McElroy K."/>
            <person name="Stocker A."/>
            <person name="Shirriffs J."/>
            <person name="Cockerell F."/>
            <person name="Coppin C."/>
            <person name="Sgro C.M."/>
            <person name="Karger A."/>
            <person name="Cain J.W."/>
            <person name="Weber J.A."/>
            <person name="Santpere G."/>
            <person name="Kirschner M.W."/>
            <person name="Hoffmann A.A."/>
            <person name="Oakeshott J.G."/>
            <person name="Zhang G."/>
        </authorList>
    </citation>
    <scope>NUCLEOTIDE SEQUENCE</scope>
    <source>
        <strain evidence="2">BGI-SZ-2011g</strain>
    </source>
</reference>
<dbReference type="GO" id="GO:0003677">
    <property type="term" value="F:DNA binding"/>
    <property type="evidence" value="ECO:0007669"/>
    <property type="project" value="InterPro"/>
</dbReference>
<name>A0AAD4JUW0_9MUSC</name>